<comment type="similarity">
    <text evidence="3">Belongs to the cytochrome P450 family.</text>
</comment>
<keyword evidence="11" id="KW-1185">Reference proteome</keyword>
<reference evidence="10 11" key="1">
    <citation type="submission" date="2024-02" db="EMBL/GenBank/DDBJ databases">
        <title>de novo genome assembly of Solanum bulbocastanum strain 11H21.</title>
        <authorList>
            <person name="Hosaka A.J."/>
        </authorList>
    </citation>
    <scope>NUCLEOTIDE SEQUENCE [LARGE SCALE GENOMIC DNA]</scope>
    <source>
        <tissue evidence="10">Young leaves</tissue>
    </source>
</reference>
<evidence type="ECO:0000256" key="9">
    <source>
        <dbReference type="ARBA" id="ARBA00023136"/>
    </source>
</evidence>
<dbReference type="EMBL" id="JBANQN010000004">
    <property type="protein sequence ID" value="KAK6792043.1"/>
    <property type="molecule type" value="Genomic_DNA"/>
</dbReference>
<dbReference type="PRINTS" id="PR00463">
    <property type="entry name" value="EP450I"/>
</dbReference>
<dbReference type="PANTHER" id="PTHR47943:SF6">
    <property type="entry name" value="CYTOCHROME P450"/>
    <property type="match status" value="1"/>
</dbReference>
<dbReference type="GO" id="GO:0016020">
    <property type="term" value="C:membrane"/>
    <property type="evidence" value="ECO:0007669"/>
    <property type="project" value="UniProtKB-SubCell"/>
</dbReference>
<evidence type="ECO:0000256" key="3">
    <source>
        <dbReference type="ARBA" id="ARBA00010617"/>
    </source>
</evidence>
<dbReference type="PANTHER" id="PTHR47943">
    <property type="entry name" value="CYTOCHROME P450 93A3-LIKE"/>
    <property type="match status" value="1"/>
</dbReference>
<comment type="caution">
    <text evidence="10">The sequence shown here is derived from an EMBL/GenBank/DDBJ whole genome shotgun (WGS) entry which is preliminary data.</text>
</comment>
<dbReference type="AlphaFoldDB" id="A0AAN8YK62"/>
<comment type="cofactor">
    <cofactor evidence="1">
        <name>heme</name>
        <dbReference type="ChEBI" id="CHEBI:30413"/>
    </cofactor>
</comment>
<protein>
    <recommendedName>
        <fullName evidence="12">Cytochrome P450</fullName>
    </recommendedName>
</protein>
<dbReference type="InterPro" id="IPR036396">
    <property type="entry name" value="Cyt_P450_sf"/>
</dbReference>
<keyword evidence="8" id="KW-0503">Monooxygenase</keyword>
<evidence type="ECO:0000313" key="10">
    <source>
        <dbReference type="EMBL" id="KAK6792043.1"/>
    </source>
</evidence>
<evidence type="ECO:0008006" key="12">
    <source>
        <dbReference type="Google" id="ProtNLM"/>
    </source>
</evidence>
<gene>
    <name evidence="10" type="ORF">RDI58_011124</name>
</gene>
<dbReference type="InterPro" id="IPR002401">
    <property type="entry name" value="Cyt_P450_E_grp-I"/>
</dbReference>
<evidence type="ECO:0000256" key="4">
    <source>
        <dbReference type="ARBA" id="ARBA00022617"/>
    </source>
</evidence>
<keyword evidence="4" id="KW-0349">Heme</keyword>
<keyword evidence="6" id="KW-0560">Oxidoreductase</keyword>
<dbReference type="Pfam" id="PF00067">
    <property type="entry name" value="p450"/>
    <property type="match status" value="1"/>
</dbReference>
<evidence type="ECO:0000256" key="7">
    <source>
        <dbReference type="ARBA" id="ARBA00023004"/>
    </source>
</evidence>
<keyword evidence="7" id="KW-0408">Iron</keyword>
<evidence type="ECO:0000256" key="8">
    <source>
        <dbReference type="ARBA" id="ARBA00023033"/>
    </source>
</evidence>
<evidence type="ECO:0000256" key="5">
    <source>
        <dbReference type="ARBA" id="ARBA00022723"/>
    </source>
</evidence>
<evidence type="ECO:0000256" key="1">
    <source>
        <dbReference type="ARBA" id="ARBA00001971"/>
    </source>
</evidence>
<dbReference type="GO" id="GO:0004497">
    <property type="term" value="F:monooxygenase activity"/>
    <property type="evidence" value="ECO:0007669"/>
    <property type="project" value="UniProtKB-KW"/>
</dbReference>
<comment type="subcellular location">
    <subcellularLocation>
        <location evidence="2">Membrane</location>
    </subcellularLocation>
</comment>
<evidence type="ECO:0000256" key="2">
    <source>
        <dbReference type="ARBA" id="ARBA00004370"/>
    </source>
</evidence>
<evidence type="ECO:0000256" key="6">
    <source>
        <dbReference type="ARBA" id="ARBA00023002"/>
    </source>
</evidence>
<evidence type="ECO:0000313" key="11">
    <source>
        <dbReference type="Proteomes" id="UP001371456"/>
    </source>
</evidence>
<dbReference type="InterPro" id="IPR001128">
    <property type="entry name" value="Cyt_P450"/>
</dbReference>
<proteinExistence type="inferred from homology"/>
<keyword evidence="9" id="KW-0472">Membrane</keyword>
<accession>A0AAN8YK62</accession>
<dbReference type="SUPFAM" id="SSF48264">
    <property type="entry name" value="Cytochrome P450"/>
    <property type="match status" value="1"/>
</dbReference>
<dbReference type="GO" id="GO:0020037">
    <property type="term" value="F:heme binding"/>
    <property type="evidence" value="ECO:0007669"/>
    <property type="project" value="InterPro"/>
</dbReference>
<dbReference type="GO" id="GO:0005506">
    <property type="term" value="F:iron ion binding"/>
    <property type="evidence" value="ECO:0007669"/>
    <property type="project" value="InterPro"/>
</dbReference>
<dbReference type="GO" id="GO:0016705">
    <property type="term" value="F:oxidoreductase activity, acting on paired donors, with incorporation or reduction of molecular oxygen"/>
    <property type="evidence" value="ECO:0007669"/>
    <property type="project" value="InterPro"/>
</dbReference>
<sequence>MEDCYAIHRDPNVWPEPEKFLPERFVGSSIDFRGRDFQLVPFGSGRRSWPGMQLAVTIVRLVVAQLVHCFEWELPNGIQPCDLDNDEKFGMVTCREKPLLAIPTYRLKK</sequence>
<name>A0AAN8YK62_SOLBU</name>
<dbReference type="Proteomes" id="UP001371456">
    <property type="component" value="Unassembled WGS sequence"/>
</dbReference>
<organism evidence="10 11">
    <name type="scientific">Solanum bulbocastanum</name>
    <name type="common">Wild potato</name>
    <dbReference type="NCBI Taxonomy" id="147425"/>
    <lineage>
        <taxon>Eukaryota</taxon>
        <taxon>Viridiplantae</taxon>
        <taxon>Streptophyta</taxon>
        <taxon>Embryophyta</taxon>
        <taxon>Tracheophyta</taxon>
        <taxon>Spermatophyta</taxon>
        <taxon>Magnoliopsida</taxon>
        <taxon>eudicotyledons</taxon>
        <taxon>Gunneridae</taxon>
        <taxon>Pentapetalae</taxon>
        <taxon>asterids</taxon>
        <taxon>lamiids</taxon>
        <taxon>Solanales</taxon>
        <taxon>Solanaceae</taxon>
        <taxon>Solanoideae</taxon>
        <taxon>Solaneae</taxon>
        <taxon>Solanum</taxon>
    </lineage>
</organism>
<keyword evidence="5" id="KW-0479">Metal-binding</keyword>
<dbReference type="Gene3D" id="1.10.630.10">
    <property type="entry name" value="Cytochrome P450"/>
    <property type="match status" value="1"/>
</dbReference>